<gene>
    <name evidence="1" type="ORF">FD01_GL000726</name>
</gene>
<reference evidence="1 2" key="1">
    <citation type="journal article" date="2015" name="Genome Announc.">
        <title>Expanding the biotechnology potential of lactobacilli through comparative genomics of 213 strains and associated genera.</title>
        <authorList>
            <person name="Sun Z."/>
            <person name="Harris H.M."/>
            <person name="McCann A."/>
            <person name="Guo C."/>
            <person name="Argimon S."/>
            <person name="Zhang W."/>
            <person name="Yang X."/>
            <person name="Jeffery I.B."/>
            <person name="Cooney J.C."/>
            <person name="Kagawa T.F."/>
            <person name="Liu W."/>
            <person name="Song Y."/>
            <person name="Salvetti E."/>
            <person name="Wrobel A."/>
            <person name="Rasinkangas P."/>
            <person name="Parkhill J."/>
            <person name="Rea M.C."/>
            <person name="O'Sullivan O."/>
            <person name="Ritari J."/>
            <person name="Douillard F.P."/>
            <person name="Paul Ross R."/>
            <person name="Yang R."/>
            <person name="Briner A.E."/>
            <person name="Felis G.E."/>
            <person name="de Vos W.M."/>
            <person name="Barrangou R."/>
            <person name="Klaenhammer T.R."/>
            <person name="Caufield P.W."/>
            <person name="Cui Y."/>
            <person name="Zhang H."/>
            <person name="O'Toole P.W."/>
        </authorList>
    </citation>
    <scope>NUCLEOTIDE SEQUENCE [LARGE SCALE GENOMIC DNA]</scope>
    <source>
        <strain evidence="1 2">DSM 13343</strain>
    </source>
</reference>
<sequence length="171" mass="19322">MTELLNQPEMSFVGHVYMPEDIDQMGTFASCWDEFTAAGHFDALDKQTDAPNRTYLLIFNPYGAFQYWIGSILPKDAVAPEGLEKLKLPAGTIGQSVEPANGVLSMLPVQTTYMKGLERLEKDGFPLPQHIGQTDKPFYMEEYCLNDGQVDQVKHTLYINLDQLEGYDEFD</sequence>
<dbReference type="Proteomes" id="UP000051790">
    <property type="component" value="Unassembled WGS sequence"/>
</dbReference>
<dbReference type="PATRIC" id="fig|1423769.4.peg.774"/>
<name>A0A0R1QTA0_9LACO</name>
<evidence type="ECO:0000313" key="1">
    <source>
        <dbReference type="EMBL" id="KRL45346.1"/>
    </source>
</evidence>
<dbReference type="InterPro" id="IPR011256">
    <property type="entry name" value="Reg_factor_effector_dom_sf"/>
</dbReference>
<dbReference type="Gene3D" id="3.20.80.10">
    <property type="entry name" value="Regulatory factor, effector binding domain"/>
    <property type="match status" value="1"/>
</dbReference>
<protein>
    <recommendedName>
        <fullName evidence="3">GyrI-like small molecule binding domain-containing protein</fullName>
    </recommendedName>
</protein>
<accession>A0A0R1QTA0</accession>
<keyword evidence="2" id="KW-1185">Reference proteome</keyword>
<proteinExistence type="predicted"/>
<comment type="caution">
    <text evidence="1">The sequence shown here is derived from an EMBL/GenBank/DDBJ whole genome shotgun (WGS) entry which is preliminary data.</text>
</comment>
<evidence type="ECO:0008006" key="3">
    <source>
        <dbReference type="Google" id="ProtNLM"/>
    </source>
</evidence>
<organism evidence="1 2">
    <name type="scientific">Lacticaseibacillus manihotivorans DSM 13343 = JCM 12514</name>
    <dbReference type="NCBI Taxonomy" id="1423769"/>
    <lineage>
        <taxon>Bacteria</taxon>
        <taxon>Bacillati</taxon>
        <taxon>Bacillota</taxon>
        <taxon>Bacilli</taxon>
        <taxon>Lactobacillales</taxon>
        <taxon>Lactobacillaceae</taxon>
        <taxon>Lacticaseibacillus</taxon>
    </lineage>
</organism>
<dbReference type="AlphaFoldDB" id="A0A0R1QTA0"/>
<dbReference type="RefSeq" id="WP_054718660.1">
    <property type="nucleotide sequence ID" value="NZ_AZEU01000129.1"/>
</dbReference>
<dbReference type="EMBL" id="AZEU01000129">
    <property type="protein sequence ID" value="KRL45346.1"/>
    <property type="molecule type" value="Genomic_DNA"/>
</dbReference>
<dbReference type="OrthoDB" id="2305680at2"/>
<evidence type="ECO:0000313" key="2">
    <source>
        <dbReference type="Proteomes" id="UP000051790"/>
    </source>
</evidence>